<evidence type="ECO:0000256" key="1">
    <source>
        <dbReference type="ARBA" id="ARBA00004141"/>
    </source>
</evidence>
<dbReference type="Pfam" id="PF04932">
    <property type="entry name" value="Wzy_C"/>
    <property type="match status" value="1"/>
</dbReference>
<feature type="transmembrane region" description="Helical" evidence="5">
    <location>
        <begin position="171"/>
        <end position="190"/>
    </location>
</feature>
<comment type="subcellular location">
    <subcellularLocation>
        <location evidence="1">Membrane</location>
        <topology evidence="1">Multi-pass membrane protein</topology>
    </subcellularLocation>
</comment>
<keyword evidence="3 5" id="KW-1133">Transmembrane helix</keyword>
<dbReference type="PANTHER" id="PTHR37422:SF13">
    <property type="entry name" value="LIPOPOLYSACCHARIDE BIOSYNTHESIS PROTEIN PA4999-RELATED"/>
    <property type="match status" value="1"/>
</dbReference>
<dbReference type="AlphaFoldDB" id="A0A7G7G5G3"/>
<keyword evidence="8" id="KW-1185">Reference proteome</keyword>
<dbReference type="InterPro" id="IPR007016">
    <property type="entry name" value="O-antigen_ligase-rel_domated"/>
</dbReference>
<evidence type="ECO:0000256" key="5">
    <source>
        <dbReference type="SAM" id="Phobius"/>
    </source>
</evidence>
<feature type="transmembrane region" description="Helical" evidence="5">
    <location>
        <begin position="392"/>
        <end position="411"/>
    </location>
</feature>
<evidence type="ECO:0000313" key="8">
    <source>
        <dbReference type="Proteomes" id="UP000515237"/>
    </source>
</evidence>
<evidence type="ECO:0000256" key="2">
    <source>
        <dbReference type="ARBA" id="ARBA00022692"/>
    </source>
</evidence>
<name>A0A7G7G5G3_9BACT</name>
<evidence type="ECO:0000259" key="6">
    <source>
        <dbReference type="Pfam" id="PF04932"/>
    </source>
</evidence>
<dbReference type="KEGG" id="aswu:HUW51_06500"/>
<dbReference type="EMBL" id="CP055156">
    <property type="protein sequence ID" value="QNF32397.1"/>
    <property type="molecule type" value="Genomic_DNA"/>
</dbReference>
<dbReference type="PANTHER" id="PTHR37422">
    <property type="entry name" value="TEICHURONIC ACID BIOSYNTHESIS PROTEIN TUAE"/>
    <property type="match status" value="1"/>
</dbReference>
<dbReference type="GO" id="GO:0016874">
    <property type="term" value="F:ligase activity"/>
    <property type="evidence" value="ECO:0007669"/>
    <property type="project" value="UniProtKB-KW"/>
</dbReference>
<feature type="transmembrane region" description="Helical" evidence="5">
    <location>
        <begin position="122"/>
        <end position="142"/>
    </location>
</feature>
<keyword evidence="7" id="KW-0436">Ligase</keyword>
<evidence type="ECO:0000256" key="4">
    <source>
        <dbReference type="ARBA" id="ARBA00023136"/>
    </source>
</evidence>
<feature type="transmembrane region" description="Helical" evidence="5">
    <location>
        <begin position="366"/>
        <end position="386"/>
    </location>
</feature>
<organism evidence="7 8">
    <name type="scientific">Adhaeribacter swui</name>
    <dbReference type="NCBI Taxonomy" id="2086471"/>
    <lineage>
        <taxon>Bacteria</taxon>
        <taxon>Pseudomonadati</taxon>
        <taxon>Bacteroidota</taxon>
        <taxon>Cytophagia</taxon>
        <taxon>Cytophagales</taxon>
        <taxon>Hymenobacteraceae</taxon>
        <taxon>Adhaeribacter</taxon>
    </lineage>
</organism>
<reference evidence="7 8" key="1">
    <citation type="journal article" date="2018" name="Int. J. Syst. Evol. Microbiol.">
        <title>Adhaeribacter swui sp. nov., isolated from wet mud.</title>
        <authorList>
            <person name="Kim D.U."/>
            <person name="Kim K.W."/>
            <person name="Kang M.S."/>
            <person name="Kim J.Y."/>
            <person name="Jang J.H."/>
            <person name="Kim M.K."/>
        </authorList>
    </citation>
    <scope>NUCLEOTIDE SEQUENCE [LARGE SCALE GENOMIC DNA]</scope>
    <source>
        <strain evidence="7 8">KCTC 52873</strain>
    </source>
</reference>
<feature type="transmembrane region" description="Helical" evidence="5">
    <location>
        <begin position="202"/>
        <end position="218"/>
    </location>
</feature>
<sequence length="431" mass="48666">MMRNSKATTWDWGLIITYFSIATVFLGSPLVKLDVGFFQLYPLRLFGFIGFFLILSRVGWGDPFLELYYKFSLFFLILGLVSIIWAPDTTLAIKEFGILQTGIALTWLVVRYINTEERVNTALNIWIIGALFVNGIGLYEIFAQKYIIAAEVGGKNERLAVRLGFLAPRAIFANQNNFAFFNALTSLLLLGRLIKQYRPLKWYVLNWLSFAISLYVLICCYSRAGIAAFGLGVALFFLFSFFSHNHYKQNLVKIIFGVVILFICLLIVNPSILDAVTNKLNLVIEKNETSSSSNDTRVDLYTTCLNFALDHLGFGMGPGSSIFPLDGLPPHNFFLHILMEYGIVILIGILYFLVASAKKLGLYQTVINNALPAMFKATVVVFPIMAIGPSTILVEGSFWLWYGLLLAYSSIMYRKSRMLYQQVVTQKELTI</sequence>
<gene>
    <name evidence="7" type="ORF">HUW51_06500</name>
</gene>
<accession>A0A7G7G5G3</accession>
<feature type="transmembrane region" description="Helical" evidence="5">
    <location>
        <begin position="67"/>
        <end position="85"/>
    </location>
</feature>
<proteinExistence type="predicted"/>
<keyword evidence="4 5" id="KW-0472">Membrane</keyword>
<keyword evidence="2 5" id="KW-0812">Transmembrane</keyword>
<protein>
    <submittedName>
        <fullName evidence="7">O-antigen ligase family protein</fullName>
    </submittedName>
</protein>
<dbReference type="Proteomes" id="UP000515237">
    <property type="component" value="Chromosome"/>
</dbReference>
<dbReference type="InterPro" id="IPR051533">
    <property type="entry name" value="WaaL-like"/>
</dbReference>
<dbReference type="GO" id="GO:0016020">
    <property type="term" value="C:membrane"/>
    <property type="evidence" value="ECO:0007669"/>
    <property type="project" value="UniProtKB-SubCell"/>
</dbReference>
<evidence type="ECO:0000313" key="7">
    <source>
        <dbReference type="EMBL" id="QNF32397.1"/>
    </source>
</evidence>
<feature type="transmembrane region" description="Helical" evidence="5">
    <location>
        <begin position="12"/>
        <end position="31"/>
    </location>
</feature>
<evidence type="ECO:0000256" key="3">
    <source>
        <dbReference type="ARBA" id="ARBA00022989"/>
    </source>
</evidence>
<dbReference type="RefSeq" id="WP_185273177.1">
    <property type="nucleotide sequence ID" value="NZ_CP055156.1"/>
</dbReference>
<feature type="transmembrane region" description="Helical" evidence="5">
    <location>
        <begin position="254"/>
        <end position="273"/>
    </location>
</feature>
<feature type="transmembrane region" description="Helical" evidence="5">
    <location>
        <begin position="91"/>
        <end position="110"/>
    </location>
</feature>
<feature type="transmembrane region" description="Helical" evidence="5">
    <location>
        <begin position="37"/>
        <end position="55"/>
    </location>
</feature>
<feature type="transmembrane region" description="Helical" evidence="5">
    <location>
        <begin position="224"/>
        <end position="242"/>
    </location>
</feature>
<feature type="transmembrane region" description="Helical" evidence="5">
    <location>
        <begin position="333"/>
        <end position="354"/>
    </location>
</feature>
<feature type="domain" description="O-antigen ligase-related" evidence="6">
    <location>
        <begin position="209"/>
        <end position="349"/>
    </location>
</feature>